<reference evidence="5 6" key="1">
    <citation type="submission" date="2020-03" db="EMBL/GenBank/DDBJ databases">
        <title>Complete genome sequence of Shewanella sp.</title>
        <authorList>
            <person name="Kim Y.-S."/>
            <person name="Kim S.-J."/>
            <person name="Jung H.-K."/>
            <person name="Kim K.-H."/>
        </authorList>
    </citation>
    <scope>NUCLEOTIDE SEQUENCE [LARGE SCALE GENOMIC DNA]</scope>
    <source>
        <strain evidence="5 6">PN3F2</strain>
    </source>
</reference>
<keyword evidence="1" id="KW-0732">Signal</keyword>
<sequence>MVSFRLSPLFLGTSLLIGCGIFNLHAAEPQLVLDPLPQNDALLKLMGNLESKRDPKCHATATRLEGLIYGTPLTDDARYLKAELQQTLIRQIWVEAAEKSPSLETLSLEQVKPVTDKLFKTVQQDNSWRVITPSSSIDIDKRDQEHYGSIAYSFRAMLAVQQEALLDFDADLPMLSDDAAQYIISQIDLVTLSLLKQADTFARVNNQYQVSKATLSESWKSLFTDSTVQLIAGNERKVGNPTVSKVQSTGLLDKLIDQKITAFEQYNQVNQTLFARNLQVYFAKLALPQNEEQSAEFKRYFTEAMIAFSANFYLQSQAQAQIQQGTVIKEADVAIAMDHLLPHSVNEYEDVIFYPKYPQDKQLVIESYDMDSFRDSGLHWLYLKEALSDLGERVTLEADPFAAELLTEAIAHYGVLLLRTSGEQGKAKNQPELSASLVTSAYEKIHNEINVYHQYQPEPISAPVIVSANNQDNPTIRYFDNVTVQQGVNVEHRSSDWLSRQLRSYLNKDANTGISTIPPAFGGSGVATEDINGDGLVDIFILSGLGNKLYLNRGNGFEDVTVKSGLNNVSQRNAKGSTQMLAGEPRQPLIADWDNDGDQDLMITYVDEPHRIYSNNGDGTFTEVTAKANLGGASKVGGPATTFDFNNDGLLDIYIEYFGNYLKGDLPTLKRRNDNGGVNELYINKGNFVFEKAKDALGADNSGWGQAVTHTDLNMDGWQDLIVGNDFGINAYYINQKGKGFIDYAERLGTAKPSYTMNIGLSDLNQDGIADVYISNIVTMNKDQKYVLPSEDTPAQFNPDKLANMRVVEGNDLFISGFTANGALKYQASGKVGRGYSSTGWAWDADFFDVDNDGDDDLYVLNGMNDYYVYSTNNPYYADPNTGESINAHFPDASKASNVFFLNNAGRLTNASAQSGLDFVGNSRSASYFDLDNDGDLDVIVNNYHDKAQLFENKAETLNNNWLKIRLQGSPKDGVNLDGIGAQVIIGFGEAGYGWRQVSGSQGYMSVHPKEQVFGLGKDKKAKVTVIWPNGKRQFFDEVDANRSYTITYPQ</sequence>
<gene>
    <name evidence="5" type="ORF">HBH39_12035</name>
</gene>
<feature type="domain" description="ASPIC/UnbV" evidence="4">
    <location>
        <begin position="979"/>
        <end position="1046"/>
    </location>
</feature>
<keyword evidence="2" id="KW-0677">Repeat</keyword>
<proteinExistence type="predicted"/>
<dbReference type="SUPFAM" id="SSF69318">
    <property type="entry name" value="Integrin alpha N-terminal domain"/>
    <property type="match status" value="1"/>
</dbReference>
<dbReference type="Pfam" id="PF13517">
    <property type="entry name" value="FG-GAP_3"/>
    <property type="match status" value="2"/>
</dbReference>
<dbReference type="PANTHER" id="PTHR16026:SF0">
    <property type="entry name" value="CARTILAGE ACIDIC PROTEIN 1"/>
    <property type="match status" value="1"/>
</dbReference>
<evidence type="ECO:0000313" key="5">
    <source>
        <dbReference type="EMBL" id="QIR15123.1"/>
    </source>
</evidence>
<protein>
    <submittedName>
        <fullName evidence="5">CRTAC1 family protein</fullName>
    </submittedName>
</protein>
<name>A0A6G9QLX8_9GAMM</name>
<dbReference type="Pfam" id="PF07593">
    <property type="entry name" value="UnbV_ASPIC"/>
    <property type="match status" value="1"/>
</dbReference>
<dbReference type="InterPro" id="IPR027039">
    <property type="entry name" value="Crtac1"/>
</dbReference>
<dbReference type="PANTHER" id="PTHR16026">
    <property type="entry name" value="CARTILAGE ACIDIC PROTEIN 1"/>
    <property type="match status" value="1"/>
</dbReference>
<dbReference type="Proteomes" id="UP000502608">
    <property type="component" value="Chromosome"/>
</dbReference>
<evidence type="ECO:0000259" key="4">
    <source>
        <dbReference type="Pfam" id="PF07593"/>
    </source>
</evidence>
<keyword evidence="3" id="KW-0325">Glycoprotein</keyword>
<evidence type="ECO:0000256" key="3">
    <source>
        <dbReference type="ARBA" id="ARBA00023180"/>
    </source>
</evidence>
<evidence type="ECO:0000313" key="6">
    <source>
        <dbReference type="Proteomes" id="UP000502608"/>
    </source>
</evidence>
<dbReference type="InterPro" id="IPR013517">
    <property type="entry name" value="FG-GAP"/>
</dbReference>
<dbReference type="SMART" id="SM00191">
    <property type="entry name" value="Int_alpha"/>
    <property type="match status" value="2"/>
</dbReference>
<accession>A0A6G9QLX8</accession>
<dbReference type="InterPro" id="IPR013519">
    <property type="entry name" value="Int_alpha_beta-p"/>
</dbReference>
<evidence type="ECO:0000256" key="2">
    <source>
        <dbReference type="ARBA" id="ARBA00022737"/>
    </source>
</evidence>
<dbReference type="Gene3D" id="2.130.10.130">
    <property type="entry name" value="Integrin alpha, N-terminal"/>
    <property type="match status" value="1"/>
</dbReference>
<dbReference type="RefSeq" id="WP_167678590.1">
    <property type="nucleotide sequence ID" value="NZ_CP050313.1"/>
</dbReference>
<dbReference type="PROSITE" id="PS51257">
    <property type="entry name" value="PROKAR_LIPOPROTEIN"/>
    <property type="match status" value="1"/>
</dbReference>
<dbReference type="AlphaFoldDB" id="A0A6G9QLX8"/>
<dbReference type="InterPro" id="IPR028994">
    <property type="entry name" value="Integrin_alpha_N"/>
</dbReference>
<keyword evidence="6" id="KW-1185">Reference proteome</keyword>
<dbReference type="EMBL" id="CP050313">
    <property type="protein sequence ID" value="QIR15123.1"/>
    <property type="molecule type" value="Genomic_DNA"/>
</dbReference>
<dbReference type="KEGG" id="saes:HBH39_12035"/>
<organism evidence="5 6">
    <name type="scientific">Shewanella aestuarii</name>
    <dbReference type="NCBI Taxonomy" id="1028752"/>
    <lineage>
        <taxon>Bacteria</taxon>
        <taxon>Pseudomonadati</taxon>
        <taxon>Pseudomonadota</taxon>
        <taxon>Gammaproteobacteria</taxon>
        <taxon>Alteromonadales</taxon>
        <taxon>Shewanellaceae</taxon>
        <taxon>Shewanella</taxon>
    </lineage>
</organism>
<dbReference type="InterPro" id="IPR011519">
    <property type="entry name" value="UnbV_ASPIC"/>
</dbReference>
<evidence type="ECO:0000256" key="1">
    <source>
        <dbReference type="ARBA" id="ARBA00022729"/>
    </source>
</evidence>